<dbReference type="Pfam" id="PF00172">
    <property type="entry name" value="Zn_clus"/>
    <property type="match status" value="1"/>
</dbReference>
<evidence type="ECO:0000259" key="4">
    <source>
        <dbReference type="PROSITE" id="PS50048"/>
    </source>
</evidence>
<dbReference type="InterPro" id="IPR010730">
    <property type="entry name" value="HET"/>
</dbReference>
<dbReference type="SUPFAM" id="SSF57701">
    <property type="entry name" value="Zn2/Cys6 DNA-binding domain"/>
    <property type="match status" value="1"/>
</dbReference>
<dbReference type="GO" id="GO:0003677">
    <property type="term" value="F:DNA binding"/>
    <property type="evidence" value="ECO:0007669"/>
    <property type="project" value="InterPro"/>
</dbReference>
<gene>
    <name evidence="5" type="ORF">FACUT_3004</name>
</gene>
<keyword evidence="6" id="KW-1185">Reference proteome</keyword>
<evidence type="ECO:0000313" key="5">
    <source>
        <dbReference type="EMBL" id="KAF4440975.1"/>
    </source>
</evidence>
<keyword evidence="1" id="KW-0479">Metal-binding</keyword>
<dbReference type="Gene3D" id="4.10.240.10">
    <property type="entry name" value="Zn(2)-C6 fungal-type DNA-binding domain"/>
    <property type="match status" value="1"/>
</dbReference>
<keyword evidence="2" id="KW-0539">Nucleus</keyword>
<feature type="region of interest" description="Disordered" evidence="3">
    <location>
        <begin position="99"/>
        <end position="163"/>
    </location>
</feature>
<dbReference type="GO" id="GO:0000981">
    <property type="term" value="F:DNA-binding transcription factor activity, RNA polymerase II-specific"/>
    <property type="evidence" value="ECO:0007669"/>
    <property type="project" value="InterPro"/>
</dbReference>
<dbReference type="EMBL" id="JAADJF010000063">
    <property type="protein sequence ID" value="KAF4440975.1"/>
    <property type="molecule type" value="Genomic_DNA"/>
</dbReference>
<protein>
    <recommendedName>
        <fullName evidence="4">Zn(2)-C6 fungal-type domain-containing protein</fullName>
    </recommendedName>
</protein>
<dbReference type="Pfam" id="PF06985">
    <property type="entry name" value="HET"/>
    <property type="match status" value="1"/>
</dbReference>
<accession>A0A8H4JZ87</accession>
<dbReference type="Pfam" id="PF04082">
    <property type="entry name" value="Fungal_trans"/>
    <property type="match status" value="1"/>
</dbReference>
<dbReference type="InterPro" id="IPR036864">
    <property type="entry name" value="Zn2-C6_fun-type_DNA-bd_sf"/>
</dbReference>
<dbReference type="PROSITE" id="PS50048">
    <property type="entry name" value="ZN2_CY6_FUNGAL_2"/>
    <property type="match status" value="1"/>
</dbReference>
<feature type="region of interest" description="Disordered" evidence="3">
    <location>
        <begin position="50"/>
        <end position="86"/>
    </location>
</feature>
<evidence type="ECO:0000313" key="6">
    <source>
        <dbReference type="Proteomes" id="UP000536711"/>
    </source>
</evidence>
<reference evidence="5 6" key="1">
    <citation type="submission" date="2020-01" db="EMBL/GenBank/DDBJ databases">
        <title>Identification and distribution of gene clusters putatively required for synthesis of sphingolipid metabolism inhibitors in phylogenetically diverse species of the filamentous fungus Fusarium.</title>
        <authorList>
            <person name="Kim H.-S."/>
            <person name="Busman M."/>
            <person name="Brown D.W."/>
            <person name="Divon H."/>
            <person name="Uhlig S."/>
            <person name="Proctor R.H."/>
        </authorList>
    </citation>
    <scope>NUCLEOTIDE SEQUENCE [LARGE SCALE GENOMIC DNA]</scope>
    <source>
        <strain evidence="5 6">NRRL 13308</strain>
    </source>
</reference>
<evidence type="ECO:0000256" key="3">
    <source>
        <dbReference type="SAM" id="MobiDB-lite"/>
    </source>
</evidence>
<dbReference type="PANTHER" id="PTHR47431">
    <property type="entry name" value="ZN(II)2CYS6 TRANSCRIPTION FACTOR (EUROFUNG)-RELATED"/>
    <property type="match status" value="1"/>
</dbReference>
<dbReference type="PROSITE" id="PS00463">
    <property type="entry name" value="ZN2_CY6_FUNGAL_1"/>
    <property type="match status" value="1"/>
</dbReference>
<feature type="compositionally biased region" description="Polar residues" evidence="3">
    <location>
        <begin position="70"/>
        <end position="86"/>
    </location>
</feature>
<name>A0A8H4JZ87_9HYPO</name>
<sequence>MTVSTNGSVKSTGIASLACVVCRKQHLKCDAGKPSCSRCKESEQVCYYEPSRRGGRRKKHRSPAEELQQRSRQPGMQASQGDQQSSYVDCVTVNPISLPITPTSSSQELPSSGISQNTATSNDLVGGVTRHTRQSPRDENVQTPRRISDDQTPAQQPQPQNDNVMSYLTHLDPNIIAQTFGSNSLGSLNTPVQPCSDGDRLLRLYYENFHNAHPFLVPSSVFTSRNYPPYLRRMVEFAGSHYASSGPDAQLRAEVATDMMSAIETSTYMVQSLLIYSILLFFSRDLDTANRTFGQCTQMAMDLGMHREDFASSRQLDNPIEAESLRRTWWEIYVTDISMAIPPKTMILRCSSTPPKVLLPCEEAFYNGRLDIPPSHHVLEFKRRVLSTGDVAFSSFSYRIEAATILGRVLLLNQLKNTSHDHTQSIENALLSWSNHLPSGKLEIVDSYGNIDEMMFQAHMIIALASMLLHLPRSNLYPLLADIKDPFLPFGQNHPLSSSTSLIQGIKATDASRRISDCISLCPNVPKHTPFVIPALALCGFIQIATSQGHPDECFEHHYNRVTLVLGCLKSARRMWRMAEAEYDRLRCCASELIADAMDRMNALPLSQTIPNSSSSMPTTSDQGGDLTLVSPARGNADSGLPSKKLRFAALSYVWGSAADRVNINIDGVEVPVSKGLARALKEVRGYWQYEFPDRDQSKFRIWVDAVCINQADAAERTEQVKLMRDIYSSADLVLGWLGSEESDNILTAVTTIMVLSKAFRAAKWEVDKLMDLEWLRTCGLTKEPECDKFWASLDDLALLPYWRRVWILQENVLASTLFYIAPRVCIEYSSLMNVCRMFEILSLKLTEKQATKPNFIPSHIWMKFCPPKGTGFIQLRNIFRFDIAKTMYKERLTESQQKQQGMAVQLSAFGGTLEATDPKDHIYGLLGLSSLPLSPDYTKSVRDVYVDYCKIVLDIIGNSDKRELQFLRDAGSGVFQDPLGLPSWAPQFPSRATDNPTLIFDGEFNFARLAPDIPRPTISDAKLHLSGVKLQTLMKVGGNPEIQNLQKGGSLADWIQDYISRIPFYPTKIPSIWALFLVVARMQKLALDTPSMLLLLNFTKRLDLLIPESDRPRGATKYFQTPEADGLSVMVVQDGGNNPEMMGYISPLVGGPDELKARMFDVDAQQVFMMKRNYHTRLFETDAGYLGMGPQKCKVGDVICIVDGYEDLVLLRKRGDDYEYVGPCMTYGITDMYIKRKVEDREVAVETFHLL</sequence>
<dbReference type="OrthoDB" id="10067394at2759"/>
<comment type="caution">
    <text evidence="5">The sequence shown here is derived from an EMBL/GenBank/DDBJ whole genome shotgun (WGS) entry which is preliminary data.</text>
</comment>
<dbReference type="InterPro" id="IPR007219">
    <property type="entry name" value="XnlR_reg_dom"/>
</dbReference>
<dbReference type="SMART" id="SM00906">
    <property type="entry name" value="Fungal_trans"/>
    <property type="match status" value="1"/>
</dbReference>
<feature type="domain" description="Zn(2)-C6 fungal-type" evidence="4">
    <location>
        <begin position="18"/>
        <end position="48"/>
    </location>
</feature>
<proteinExistence type="predicted"/>
<dbReference type="CDD" id="cd00067">
    <property type="entry name" value="GAL4"/>
    <property type="match status" value="1"/>
</dbReference>
<evidence type="ECO:0000256" key="1">
    <source>
        <dbReference type="ARBA" id="ARBA00022723"/>
    </source>
</evidence>
<dbReference type="Pfam" id="PF26639">
    <property type="entry name" value="Het-6_barrel"/>
    <property type="match status" value="1"/>
</dbReference>
<feature type="compositionally biased region" description="Low complexity" evidence="3">
    <location>
        <begin position="151"/>
        <end position="160"/>
    </location>
</feature>
<feature type="compositionally biased region" description="Polar residues" evidence="3">
    <location>
        <begin position="107"/>
        <end position="123"/>
    </location>
</feature>
<dbReference type="AlphaFoldDB" id="A0A8H4JZ87"/>
<dbReference type="SMART" id="SM00066">
    <property type="entry name" value="GAL4"/>
    <property type="match status" value="1"/>
</dbReference>
<dbReference type="GO" id="GO:0006351">
    <property type="term" value="P:DNA-templated transcription"/>
    <property type="evidence" value="ECO:0007669"/>
    <property type="project" value="InterPro"/>
</dbReference>
<organism evidence="5 6">
    <name type="scientific">Fusarium acutatum</name>
    <dbReference type="NCBI Taxonomy" id="78861"/>
    <lineage>
        <taxon>Eukaryota</taxon>
        <taxon>Fungi</taxon>
        <taxon>Dikarya</taxon>
        <taxon>Ascomycota</taxon>
        <taxon>Pezizomycotina</taxon>
        <taxon>Sordariomycetes</taxon>
        <taxon>Hypocreomycetidae</taxon>
        <taxon>Hypocreales</taxon>
        <taxon>Nectriaceae</taxon>
        <taxon>Fusarium</taxon>
        <taxon>Fusarium fujikuroi species complex</taxon>
    </lineage>
</organism>
<evidence type="ECO:0000256" key="2">
    <source>
        <dbReference type="ARBA" id="ARBA00023242"/>
    </source>
</evidence>
<dbReference type="PANTHER" id="PTHR47431:SF2">
    <property type="entry name" value="ZN(II)2CYS6 TRANSCRIPTION FACTOR (EUROFUNG)"/>
    <property type="match status" value="1"/>
</dbReference>
<dbReference type="CDD" id="cd12148">
    <property type="entry name" value="fungal_TF_MHR"/>
    <property type="match status" value="1"/>
</dbReference>
<dbReference type="Proteomes" id="UP000536711">
    <property type="component" value="Unassembled WGS sequence"/>
</dbReference>
<dbReference type="InterPro" id="IPR001138">
    <property type="entry name" value="Zn2Cys6_DnaBD"/>
</dbReference>
<dbReference type="GO" id="GO:0008270">
    <property type="term" value="F:zinc ion binding"/>
    <property type="evidence" value="ECO:0007669"/>
    <property type="project" value="InterPro"/>
</dbReference>